<protein>
    <submittedName>
        <fullName evidence="2">Uncharacterized protein</fullName>
    </submittedName>
</protein>
<keyword evidence="1" id="KW-0472">Membrane</keyword>
<keyword evidence="3" id="KW-1185">Reference proteome</keyword>
<feature type="transmembrane region" description="Helical" evidence="1">
    <location>
        <begin position="6"/>
        <end position="26"/>
    </location>
</feature>
<dbReference type="Pfam" id="PF25258">
    <property type="entry name" value="DUF7859"/>
    <property type="match status" value="1"/>
</dbReference>
<evidence type="ECO:0000313" key="2">
    <source>
        <dbReference type="EMBL" id="MFC3477834.1"/>
    </source>
</evidence>
<comment type="caution">
    <text evidence="2">The sequence shown here is derived from an EMBL/GenBank/DDBJ whole genome shotgun (WGS) entry which is preliminary data.</text>
</comment>
<name>A0ABD5NFU3_9EURY</name>
<dbReference type="EMBL" id="JBHRWN010000002">
    <property type="protein sequence ID" value="MFC3477834.1"/>
    <property type="molecule type" value="Genomic_DNA"/>
</dbReference>
<sequence length="42" mass="4925">MVEFGPTFYILAGAVLLFVFFMFLFIRRTLTGFREGMDEGKR</sequence>
<accession>A0ABD5NFU3</accession>
<organism evidence="2 3">
    <name type="scientific">Halobacterium litoreum</name>
    <dbReference type="NCBI Taxonomy" id="2039234"/>
    <lineage>
        <taxon>Archaea</taxon>
        <taxon>Methanobacteriati</taxon>
        <taxon>Methanobacteriota</taxon>
        <taxon>Stenosarchaea group</taxon>
        <taxon>Halobacteria</taxon>
        <taxon>Halobacteriales</taxon>
        <taxon>Halobacteriaceae</taxon>
        <taxon>Halobacterium</taxon>
    </lineage>
</organism>
<gene>
    <name evidence="2" type="ORF">ACFOKC_08855</name>
</gene>
<evidence type="ECO:0000256" key="1">
    <source>
        <dbReference type="SAM" id="Phobius"/>
    </source>
</evidence>
<proteinExistence type="predicted"/>
<dbReference type="AlphaFoldDB" id="A0ABD5NFU3"/>
<reference evidence="2 3" key="1">
    <citation type="journal article" date="2019" name="Int. J. Syst. Evol. Microbiol.">
        <title>The Global Catalogue of Microorganisms (GCM) 10K type strain sequencing project: providing services to taxonomists for standard genome sequencing and annotation.</title>
        <authorList>
            <consortium name="The Broad Institute Genomics Platform"/>
            <consortium name="The Broad Institute Genome Sequencing Center for Infectious Disease"/>
            <person name="Wu L."/>
            <person name="Ma J."/>
        </authorList>
    </citation>
    <scope>NUCLEOTIDE SEQUENCE [LARGE SCALE GENOMIC DNA]</scope>
    <source>
        <strain evidence="2 3">CGMCC 1.12562</strain>
    </source>
</reference>
<keyword evidence="1" id="KW-0812">Transmembrane</keyword>
<dbReference type="InterPro" id="IPR057181">
    <property type="entry name" value="DUF7859"/>
</dbReference>
<dbReference type="RefSeq" id="WP_269780535.1">
    <property type="nucleotide sequence ID" value="NZ_CP089466.1"/>
</dbReference>
<keyword evidence="1" id="KW-1133">Transmembrane helix</keyword>
<dbReference type="Proteomes" id="UP001595660">
    <property type="component" value="Unassembled WGS sequence"/>
</dbReference>
<evidence type="ECO:0000313" key="3">
    <source>
        <dbReference type="Proteomes" id="UP001595660"/>
    </source>
</evidence>
<dbReference type="GeneID" id="77385798"/>